<gene>
    <name evidence="1" type="ORF">A8F95_10090</name>
</gene>
<dbReference type="Proteomes" id="UP000092578">
    <property type="component" value="Unassembled WGS sequence"/>
</dbReference>
<name>A0A1B9AML2_9BACI</name>
<dbReference type="InterPro" id="IPR003462">
    <property type="entry name" value="ODC_Mu_crystall"/>
</dbReference>
<accession>A0A1B9AML2</accession>
<evidence type="ECO:0008006" key="3">
    <source>
        <dbReference type="Google" id="ProtNLM"/>
    </source>
</evidence>
<dbReference type="PANTHER" id="PTHR13812">
    <property type="entry name" value="KETIMINE REDUCTASE MU-CRYSTALLIN"/>
    <property type="match status" value="1"/>
</dbReference>
<dbReference type="InterPro" id="IPR023401">
    <property type="entry name" value="ODC_N"/>
</dbReference>
<dbReference type="EMBL" id="MAYT01000027">
    <property type="protein sequence ID" value="OCA85036.1"/>
    <property type="molecule type" value="Genomic_DNA"/>
</dbReference>
<dbReference type="InterPro" id="IPR036291">
    <property type="entry name" value="NAD(P)-bd_dom_sf"/>
</dbReference>
<evidence type="ECO:0000313" key="2">
    <source>
        <dbReference type="Proteomes" id="UP000092578"/>
    </source>
</evidence>
<dbReference type="PIRSF" id="PIRSF001439">
    <property type="entry name" value="CryM"/>
    <property type="match status" value="1"/>
</dbReference>
<reference evidence="2" key="1">
    <citation type="submission" date="2016-05" db="EMBL/GenBank/DDBJ databases">
        <authorList>
            <person name="Liu B."/>
            <person name="Wang J."/>
            <person name="Zhu Y."/>
            <person name="Liu G."/>
            <person name="Chen Q."/>
            <person name="Chen Z."/>
            <person name="Lan J."/>
            <person name="Che J."/>
            <person name="Ge C."/>
            <person name="Shi H."/>
            <person name="Pan Z."/>
            <person name="Liu X."/>
        </authorList>
    </citation>
    <scope>NUCLEOTIDE SEQUENCE [LARGE SCALE GENOMIC DNA]</scope>
    <source>
        <strain evidence="2">FJAT-27215</strain>
    </source>
</reference>
<sequence>MLLLSGEDVQRLLPMNEAMGVIKEAYRIYAKKDYQMPERIFAKVKEDDRYLLMPCLADDCISLKVVVSYPSNQNRESPVTQGVVLVNDLETGDPLAVVNGTVLTAIKTGAVSGVAMEIFRHDAESVGLVGTGYQGIYQLMAACSATSVKKVYLYNRTREKLKPFIEEFRRLSSRELEIISVEDVQELIRKSDIIITATTSLTPVLPNVPSLYKGKVVIGVGSYDHDMREFPRALFEGVDYYYIDSEQGKVECGDIIDPLKNGWVKDEQVILMSDLLEQKKKVEADRTRPIVFKTVSMALFDACVANYLYKKAKKLGVGFSYRI</sequence>
<comment type="caution">
    <text evidence="1">The sequence shown here is derived from an EMBL/GenBank/DDBJ whole genome shotgun (WGS) entry which is preliminary data.</text>
</comment>
<keyword evidence="2" id="KW-1185">Reference proteome</keyword>
<dbReference type="AlphaFoldDB" id="A0A1B9AML2"/>
<dbReference type="Gene3D" id="3.40.50.720">
    <property type="entry name" value="NAD(P)-binding Rossmann-like Domain"/>
    <property type="match status" value="1"/>
</dbReference>
<dbReference type="SUPFAM" id="SSF51735">
    <property type="entry name" value="NAD(P)-binding Rossmann-fold domains"/>
    <property type="match status" value="1"/>
</dbReference>
<dbReference type="PANTHER" id="PTHR13812:SF19">
    <property type="entry name" value="KETIMINE REDUCTASE MU-CRYSTALLIN"/>
    <property type="match status" value="1"/>
</dbReference>
<dbReference type="RefSeq" id="WP_065411008.1">
    <property type="nucleotide sequence ID" value="NZ_MAYT01000027.1"/>
</dbReference>
<proteinExistence type="predicted"/>
<dbReference type="Pfam" id="PF02423">
    <property type="entry name" value="OCD_Mu_crystall"/>
    <property type="match status" value="1"/>
</dbReference>
<evidence type="ECO:0000313" key="1">
    <source>
        <dbReference type="EMBL" id="OCA85036.1"/>
    </source>
</evidence>
<dbReference type="GO" id="GO:0005737">
    <property type="term" value="C:cytoplasm"/>
    <property type="evidence" value="ECO:0007669"/>
    <property type="project" value="TreeGrafter"/>
</dbReference>
<protein>
    <recommendedName>
        <fullName evidence="3">Ornithine cyclodeaminase</fullName>
    </recommendedName>
</protein>
<organism evidence="1 2">
    <name type="scientific">Pseudobacillus wudalianchiensis</name>
    <dbReference type="NCBI Taxonomy" id="1743143"/>
    <lineage>
        <taxon>Bacteria</taxon>
        <taxon>Bacillati</taxon>
        <taxon>Bacillota</taxon>
        <taxon>Bacilli</taxon>
        <taxon>Bacillales</taxon>
        <taxon>Bacillaceae</taxon>
        <taxon>Pseudobacillus</taxon>
    </lineage>
</organism>
<dbReference type="Gene3D" id="3.30.1780.10">
    <property type="entry name" value="ornithine cyclodeaminase, domain 1"/>
    <property type="match status" value="1"/>
</dbReference>